<keyword evidence="1" id="KW-0732">Signal</keyword>
<feature type="signal peptide" evidence="1">
    <location>
        <begin position="1"/>
        <end position="20"/>
    </location>
</feature>
<organism evidence="2 3">
    <name type="scientific">Streptomyces chryseus</name>
    <dbReference type="NCBI Taxonomy" id="68186"/>
    <lineage>
        <taxon>Bacteria</taxon>
        <taxon>Bacillati</taxon>
        <taxon>Actinomycetota</taxon>
        <taxon>Actinomycetes</taxon>
        <taxon>Kitasatosporales</taxon>
        <taxon>Streptomycetaceae</taxon>
        <taxon>Streptomyces</taxon>
    </lineage>
</organism>
<proteinExistence type="predicted"/>
<evidence type="ECO:0000256" key="1">
    <source>
        <dbReference type="SAM" id="SignalP"/>
    </source>
</evidence>
<accession>A0ABQ3DKF0</accession>
<dbReference type="Proteomes" id="UP000599437">
    <property type="component" value="Unassembled WGS sequence"/>
</dbReference>
<name>A0ABQ3DKF0_9ACTN</name>
<feature type="chain" id="PRO_5046220304" description="Secreted protein" evidence="1">
    <location>
        <begin position="21"/>
        <end position="160"/>
    </location>
</feature>
<sequence>MKLKRFALVCGGALTATAVAAGVWTTWFRPPYALAGTPSADVTVKAEKSRYPDVAATAEDVDGLLRVYVQRLEAGDAEGLARLAGPDYDRPDADARTLVRKYGAGARGHVEATVAEGLVDYFSQVHLAYEKTGQRQELLLVKDDGHWWVALGDGDPAAGR</sequence>
<protein>
    <recommendedName>
        <fullName evidence="4">Secreted protein</fullName>
    </recommendedName>
</protein>
<dbReference type="RefSeq" id="WP_229843445.1">
    <property type="nucleotide sequence ID" value="NZ_BMVO01000005.1"/>
</dbReference>
<gene>
    <name evidence="2" type="ORF">GCM10010346_22760</name>
</gene>
<keyword evidence="3" id="KW-1185">Reference proteome</keyword>
<evidence type="ECO:0000313" key="2">
    <source>
        <dbReference type="EMBL" id="GHA99379.1"/>
    </source>
</evidence>
<dbReference type="EMBL" id="BMVO01000005">
    <property type="protein sequence ID" value="GHA99379.1"/>
    <property type="molecule type" value="Genomic_DNA"/>
</dbReference>
<evidence type="ECO:0000313" key="3">
    <source>
        <dbReference type="Proteomes" id="UP000599437"/>
    </source>
</evidence>
<comment type="caution">
    <text evidence="2">The sequence shown here is derived from an EMBL/GenBank/DDBJ whole genome shotgun (WGS) entry which is preliminary data.</text>
</comment>
<evidence type="ECO:0008006" key="4">
    <source>
        <dbReference type="Google" id="ProtNLM"/>
    </source>
</evidence>
<reference evidence="3" key="1">
    <citation type="journal article" date="2019" name="Int. J. Syst. Evol. Microbiol.">
        <title>The Global Catalogue of Microorganisms (GCM) 10K type strain sequencing project: providing services to taxonomists for standard genome sequencing and annotation.</title>
        <authorList>
            <consortium name="The Broad Institute Genomics Platform"/>
            <consortium name="The Broad Institute Genome Sequencing Center for Infectious Disease"/>
            <person name="Wu L."/>
            <person name="Ma J."/>
        </authorList>
    </citation>
    <scope>NUCLEOTIDE SEQUENCE [LARGE SCALE GENOMIC DNA]</scope>
    <source>
        <strain evidence="3">JCM 4737</strain>
    </source>
</reference>